<keyword evidence="1" id="KW-0479">Metal-binding</keyword>
<dbReference type="PROSITE" id="PS50089">
    <property type="entry name" value="ZF_RING_2"/>
    <property type="match status" value="1"/>
</dbReference>
<keyword evidence="3" id="KW-0862">Zinc</keyword>
<evidence type="ECO:0000313" key="7">
    <source>
        <dbReference type="Proteomes" id="UP000078561"/>
    </source>
</evidence>
<dbReference type="OrthoDB" id="1703270at2759"/>
<dbReference type="InterPro" id="IPR013083">
    <property type="entry name" value="Znf_RING/FYVE/PHD"/>
</dbReference>
<dbReference type="EMBL" id="LT551507">
    <property type="protein sequence ID" value="SAL96953.1"/>
    <property type="molecule type" value="Genomic_DNA"/>
</dbReference>
<dbReference type="Proteomes" id="UP000078561">
    <property type="component" value="Unassembled WGS sequence"/>
</dbReference>
<protein>
    <recommendedName>
        <fullName evidence="5">RING-type domain-containing protein</fullName>
    </recommendedName>
</protein>
<evidence type="ECO:0000313" key="6">
    <source>
        <dbReference type="EMBL" id="SAL96953.1"/>
    </source>
</evidence>
<dbReference type="PANTHER" id="PTHR23327">
    <property type="entry name" value="RING FINGER PROTEIN 127"/>
    <property type="match status" value="1"/>
</dbReference>
<dbReference type="Pfam" id="PF00097">
    <property type="entry name" value="zf-C3HC4"/>
    <property type="match status" value="1"/>
</dbReference>
<dbReference type="InterPro" id="IPR017907">
    <property type="entry name" value="Znf_RING_CS"/>
</dbReference>
<reference evidence="6" key="1">
    <citation type="submission" date="2016-04" db="EMBL/GenBank/DDBJ databases">
        <authorList>
            <person name="Evans L.H."/>
            <person name="Alamgir A."/>
            <person name="Owens N."/>
            <person name="Weber N.D."/>
            <person name="Virtaneva K."/>
            <person name="Barbian K."/>
            <person name="Babar A."/>
            <person name="Rosenke K."/>
        </authorList>
    </citation>
    <scope>NUCLEOTIDE SEQUENCE [LARGE SCALE GENOMIC DNA]</scope>
    <source>
        <strain evidence="6">CBS 101.48</strain>
    </source>
</reference>
<dbReference type="InParanoid" id="A0A163J3H6"/>
<evidence type="ECO:0000256" key="2">
    <source>
        <dbReference type="ARBA" id="ARBA00022771"/>
    </source>
</evidence>
<name>A0A163J3H6_ABSGL</name>
<dbReference type="PANTHER" id="PTHR23327:SF51">
    <property type="entry name" value="TRANSCRIPTIONAL REGULATOR OF YEAST FORM ADHERENCE 3"/>
    <property type="match status" value="1"/>
</dbReference>
<proteinExistence type="predicted"/>
<dbReference type="AlphaFoldDB" id="A0A163J3H6"/>
<dbReference type="Gene3D" id="3.30.40.10">
    <property type="entry name" value="Zinc/RING finger domain, C3HC4 (zinc finger)"/>
    <property type="match status" value="1"/>
</dbReference>
<keyword evidence="2 4" id="KW-0863">Zinc-finger</keyword>
<accession>A0A163J3H6</accession>
<dbReference type="PROSITE" id="PS00518">
    <property type="entry name" value="ZF_RING_1"/>
    <property type="match status" value="1"/>
</dbReference>
<sequence>MSEFPTFAKDNLLFLREIDAALFQIIRSKITTIVPQPDDYSCPVCYGITWRPIRLECNHVFCVRCLIKAHRKRLYDCPLCRLEMAVGNADANNLDKELQDFLLLYFPREIKEKRRDNEQEQADLVGATKLSSRRLPAYNNRTMAPFSPPPHHSSNCSIM</sequence>
<keyword evidence="7" id="KW-1185">Reference proteome</keyword>
<dbReference type="STRING" id="4829.A0A163J3H6"/>
<dbReference type="SMART" id="SM00184">
    <property type="entry name" value="RING"/>
    <property type="match status" value="1"/>
</dbReference>
<evidence type="ECO:0000256" key="4">
    <source>
        <dbReference type="PROSITE-ProRule" id="PRU00175"/>
    </source>
</evidence>
<evidence type="ECO:0000256" key="1">
    <source>
        <dbReference type="ARBA" id="ARBA00022723"/>
    </source>
</evidence>
<dbReference type="GO" id="GO:0008270">
    <property type="term" value="F:zinc ion binding"/>
    <property type="evidence" value="ECO:0007669"/>
    <property type="project" value="UniProtKB-KW"/>
</dbReference>
<dbReference type="InterPro" id="IPR001841">
    <property type="entry name" value="Znf_RING"/>
</dbReference>
<evidence type="ECO:0000256" key="3">
    <source>
        <dbReference type="ARBA" id="ARBA00022833"/>
    </source>
</evidence>
<organism evidence="6">
    <name type="scientific">Absidia glauca</name>
    <name type="common">Pin mould</name>
    <dbReference type="NCBI Taxonomy" id="4829"/>
    <lineage>
        <taxon>Eukaryota</taxon>
        <taxon>Fungi</taxon>
        <taxon>Fungi incertae sedis</taxon>
        <taxon>Mucoromycota</taxon>
        <taxon>Mucoromycotina</taxon>
        <taxon>Mucoromycetes</taxon>
        <taxon>Mucorales</taxon>
        <taxon>Cunninghamellaceae</taxon>
        <taxon>Absidia</taxon>
    </lineage>
</organism>
<feature type="domain" description="RING-type" evidence="5">
    <location>
        <begin position="42"/>
        <end position="81"/>
    </location>
</feature>
<evidence type="ECO:0000259" key="5">
    <source>
        <dbReference type="PROSITE" id="PS50089"/>
    </source>
</evidence>
<gene>
    <name evidence="6" type="primary">ABSGL_02411.1 scaffold 3452</name>
</gene>
<dbReference type="SUPFAM" id="SSF57850">
    <property type="entry name" value="RING/U-box"/>
    <property type="match status" value="1"/>
</dbReference>
<dbReference type="InterPro" id="IPR018957">
    <property type="entry name" value="Znf_C3HC4_RING-type"/>
</dbReference>